<comment type="caution">
    <text evidence="1">The sequence shown here is derived from an EMBL/GenBank/DDBJ whole genome shotgun (WGS) entry which is preliminary data.</text>
</comment>
<keyword evidence="2" id="KW-1185">Reference proteome</keyword>
<protein>
    <submittedName>
        <fullName evidence="1">Uncharacterized protein</fullName>
    </submittedName>
</protein>
<accession>A0ACC0X891</accession>
<dbReference type="Proteomes" id="UP001163603">
    <property type="component" value="Chromosome 13"/>
</dbReference>
<evidence type="ECO:0000313" key="1">
    <source>
        <dbReference type="EMBL" id="KAJ0013508.1"/>
    </source>
</evidence>
<organism evidence="1 2">
    <name type="scientific">Pistacia integerrima</name>
    <dbReference type="NCBI Taxonomy" id="434235"/>
    <lineage>
        <taxon>Eukaryota</taxon>
        <taxon>Viridiplantae</taxon>
        <taxon>Streptophyta</taxon>
        <taxon>Embryophyta</taxon>
        <taxon>Tracheophyta</taxon>
        <taxon>Spermatophyta</taxon>
        <taxon>Magnoliopsida</taxon>
        <taxon>eudicotyledons</taxon>
        <taxon>Gunneridae</taxon>
        <taxon>Pentapetalae</taxon>
        <taxon>rosids</taxon>
        <taxon>malvids</taxon>
        <taxon>Sapindales</taxon>
        <taxon>Anacardiaceae</taxon>
        <taxon>Pistacia</taxon>
    </lineage>
</organism>
<proteinExistence type="predicted"/>
<dbReference type="EMBL" id="CM047748">
    <property type="protein sequence ID" value="KAJ0013508.1"/>
    <property type="molecule type" value="Genomic_DNA"/>
</dbReference>
<reference evidence="2" key="1">
    <citation type="journal article" date="2023" name="G3 (Bethesda)">
        <title>Genome assembly and association tests identify interacting loci associated with vigor, precocity, and sex in interspecific pistachio rootstocks.</title>
        <authorList>
            <person name="Palmer W."/>
            <person name="Jacygrad E."/>
            <person name="Sagayaradj S."/>
            <person name="Cavanaugh K."/>
            <person name="Han R."/>
            <person name="Bertier L."/>
            <person name="Beede B."/>
            <person name="Kafkas S."/>
            <person name="Golino D."/>
            <person name="Preece J."/>
            <person name="Michelmore R."/>
        </authorList>
    </citation>
    <scope>NUCLEOTIDE SEQUENCE [LARGE SCALE GENOMIC DNA]</scope>
</reference>
<sequence>MFGYRAVRIISAFFILWRVISVWTEEAFEFVDKDIGDVKPVKPTSLEETPFKLVEEVKDLKELAAKLRSVNEFAVDQSTHCRYQNADWRLRPLPDEMLRYAREDTHYSLYIYDMMKIKLFSMSKESVSSDASLIDVYKRGYNTCMQLYEKELLKEHSYLHVYGLVPYYLSLR</sequence>
<name>A0ACC0X891_9ROSI</name>
<gene>
    <name evidence="1" type="ORF">Pint_20013</name>
</gene>
<evidence type="ECO:0000313" key="2">
    <source>
        <dbReference type="Proteomes" id="UP001163603"/>
    </source>
</evidence>